<reference evidence="2 3" key="1">
    <citation type="submission" date="2017-11" db="EMBL/GenBank/DDBJ databases">
        <title>De-novo sequencing of pomegranate (Punica granatum L.) genome.</title>
        <authorList>
            <person name="Akparov Z."/>
            <person name="Amiraslanov A."/>
            <person name="Hajiyeva S."/>
            <person name="Abbasov M."/>
            <person name="Kaur K."/>
            <person name="Hamwieh A."/>
            <person name="Solovyev V."/>
            <person name="Salamov A."/>
            <person name="Braich B."/>
            <person name="Kosarev P."/>
            <person name="Mahmoud A."/>
            <person name="Hajiyev E."/>
            <person name="Babayeva S."/>
            <person name="Izzatullayeva V."/>
            <person name="Mammadov A."/>
            <person name="Mammadov A."/>
            <person name="Sharifova S."/>
            <person name="Ojaghi J."/>
            <person name="Eynullazada K."/>
            <person name="Bayramov B."/>
            <person name="Abdulazimova A."/>
            <person name="Shahmuradov I."/>
        </authorList>
    </citation>
    <scope>NUCLEOTIDE SEQUENCE [LARGE SCALE GENOMIC DNA]</scope>
    <source>
        <strain evidence="3">cv. AG2017</strain>
        <tissue evidence="2">Leaf</tissue>
    </source>
</reference>
<protein>
    <submittedName>
        <fullName evidence="2">Uncharacterized protein</fullName>
    </submittedName>
</protein>
<keyword evidence="1" id="KW-0472">Membrane</keyword>
<accession>A0A2I0L2Z2</accession>
<gene>
    <name evidence="2" type="ORF">CRG98_004553</name>
</gene>
<dbReference type="AlphaFoldDB" id="A0A2I0L2Z2"/>
<evidence type="ECO:0000313" key="2">
    <source>
        <dbReference type="EMBL" id="PKI75079.1"/>
    </source>
</evidence>
<dbReference type="EMBL" id="PGOL01000186">
    <property type="protein sequence ID" value="PKI75079.1"/>
    <property type="molecule type" value="Genomic_DNA"/>
</dbReference>
<evidence type="ECO:0000256" key="1">
    <source>
        <dbReference type="SAM" id="Phobius"/>
    </source>
</evidence>
<keyword evidence="3" id="KW-1185">Reference proteome</keyword>
<dbReference type="Proteomes" id="UP000233551">
    <property type="component" value="Unassembled WGS sequence"/>
</dbReference>
<comment type="caution">
    <text evidence="2">The sequence shown here is derived from an EMBL/GenBank/DDBJ whole genome shotgun (WGS) entry which is preliminary data.</text>
</comment>
<name>A0A2I0L2Z2_PUNGR</name>
<organism evidence="2 3">
    <name type="scientific">Punica granatum</name>
    <name type="common">Pomegranate</name>
    <dbReference type="NCBI Taxonomy" id="22663"/>
    <lineage>
        <taxon>Eukaryota</taxon>
        <taxon>Viridiplantae</taxon>
        <taxon>Streptophyta</taxon>
        <taxon>Embryophyta</taxon>
        <taxon>Tracheophyta</taxon>
        <taxon>Spermatophyta</taxon>
        <taxon>Magnoliopsida</taxon>
        <taxon>eudicotyledons</taxon>
        <taxon>Gunneridae</taxon>
        <taxon>Pentapetalae</taxon>
        <taxon>rosids</taxon>
        <taxon>malvids</taxon>
        <taxon>Myrtales</taxon>
        <taxon>Lythraceae</taxon>
        <taxon>Punica</taxon>
    </lineage>
</organism>
<sequence>MALEGAGDGSGHRRRFAEVDLGLTGVKTVRIGENFGVFRRGFPNSIDLPIRQIESQFLVSFFWVLFPSFRIVFLFHLIAISSPFSLRFRPIWREIAEIRDIGDPGPAGSRAAGLPESNLF</sequence>
<evidence type="ECO:0000313" key="3">
    <source>
        <dbReference type="Proteomes" id="UP000233551"/>
    </source>
</evidence>
<keyword evidence="1" id="KW-0812">Transmembrane</keyword>
<proteinExistence type="predicted"/>
<feature type="transmembrane region" description="Helical" evidence="1">
    <location>
        <begin position="57"/>
        <end position="80"/>
    </location>
</feature>
<keyword evidence="1" id="KW-1133">Transmembrane helix</keyword>